<dbReference type="InterPro" id="IPR044769">
    <property type="entry name" value="PIKfyve_PIPKc"/>
</dbReference>
<evidence type="ECO:0000256" key="1">
    <source>
        <dbReference type="ARBA" id="ARBA00022741"/>
    </source>
</evidence>
<dbReference type="Pfam" id="PF01504">
    <property type="entry name" value="PIP5K"/>
    <property type="match status" value="2"/>
</dbReference>
<dbReference type="FunFam" id="3.30.810.10:FF:000001">
    <property type="entry name" value="1-phosphatidylinositol 3-phosphate 5-kinase FAB1"/>
    <property type="match status" value="1"/>
</dbReference>
<dbReference type="InterPro" id="IPR027484">
    <property type="entry name" value="PInositol-4-P-5-kinase_N"/>
</dbReference>
<proteinExistence type="predicted"/>
<keyword evidence="1 4" id="KW-0547">Nucleotide-binding</keyword>
<sequence>MDHDLDCRKEAEVYLSSGRNMTDQTNNMESAKNVRRVLSEGQFPIKENLSATLHAAWTGENHPGGVTSKGTGCEYANKVMEGSSDVVDSVAANSDLKNHTDDQDGAKVAHSLGFSVPLKEQKNSMSWVGMPFVNFYHSSNKNSSLNAQIVGKVSEYNPVYVKSFWEMVRQGGARLLLPVGVNDTVVPVYDDEPTSIISYALLSPPDYHTQISNEPERPKDGVESSVSSLLLDSTNLLSLNSVDDKTSESFRSLGSTDESSLSMSGSRSSLALDPLLFTKASHTIVSFTDDGPLGNVKYTVTCYYAKRFEALRRTCCPSELDFIRSLSRCRKWGAQGGKSNVFFAKTQDDRFIIKLVTKTELESFIEFAPAYFKYLSESISSGSPTCLAKILGIYQDLKGSSRSRYNPDSSGSNKVLLDQNLIEAMPTSPIFVGNKAKRLLERAVWNDTAFLASIYVMDYSLLAGVDEEKHELVLGIIDFMRQYTWDKHLETWVKASGILAGPKNTPPTVISPMQHKKRFRKAMAAYFIMVPDQWSPRPTIIASGSQSNLCGKENSQGGASLD</sequence>
<feature type="domain" description="PIPK" evidence="5">
    <location>
        <begin position="225"/>
        <end position="527"/>
    </location>
</feature>
<dbReference type="GO" id="GO:0005524">
    <property type="term" value="F:ATP binding"/>
    <property type="evidence" value="ECO:0007669"/>
    <property type="project" value="UniProtKB-UniRule"/>
</dbReference>
<organism evidence="6 7">
    <name type="scientific">Camellia sinensis var. sinensis</name>
    <name type="common">China tea</name>
    <dbReference type="NCBI Taxonomy" id="542762"/>
    <lineage>
        <taxon>Eukaryota</taxon>
        <taxon>Viridiplantae</taxon>
        <taxon>Streptophyta</taxon>
        <taxon>Embryophyta</taxon>
        <taxon>Tracheophyta</taxon>
        <taxon>Spermatophyta</taxon>
        <taxon>Magnoliopsida</taxon>
        <taxon>eudicotyledons</taxon>
        <taxon>Gunneridae</taxon>
        <taxon>Pentapetalae</taxon>
        <taxon>asterids</taxon>
        <taxon>Ericales</taxon>
        <taxon>Theaceae</taxon>
        <taxon>Camellia</taxon>
    </lineage>
</organism>
<dbReference type="PANTHER" id="PTHR45748">
    <property type="entry name" value="1-PHOSPHATIDYLINOSITOL 3-PHOSPHATE 5-KINASE-RELATED"/>
    <property type="match status" value="1"/>
</dbReference>
<dbReference type="EMBL" id="SDRB02006690">
    <property type="protein sequence ID" value="THG12268.1"/>
    <property type="molecule type" value="Genomic_DNA"/>
</dbReference>
<dbReference type="FunFam" id="3.30.800.10:FF:000007">
    <property type="entry name" value="Putative 1-phosphatidylinositol-4-phosphate 5-kinase/ zinc ion binding family"/>
    <property type="match status" value="1"/>
</dbReference>
<comment type="caution">
    <text evidence="6">The sequence shown here is derived from an EMBL/GenBank/DDBJ whole genome shotgun (WGS) entry which is preliminary data.</text>
</comment>
<dbReference type="Proteomes" id="UP000306102">
    <property type="component" value="Unassembled WGS sequence"/>
</dbReference>
<dbReference type="AlphaFoldDB" id="A0A4S4E868"/>
<evidence type="ECO:0000259" key="5">
    <source>
        <dbReference type="PROSITE" id="PS51455"/>
    </source>
</evidence>
<gene>
    <name evidence="6" type="ORF">TEA_003725</name>
</gene>
<evidence type="ECO:0000313" key="6">
    <source>
        <dbReference type="EMBL" id="THG12268.1"/>
    </source>
</evidence>
<dbReference type="SMART" id="SM00330">
    <property type="entry name" value="PIPKc"/>
    <property type="match status" value="1"/>
</dbReference>
<dbReference type="PROSITE" id="PS51455">
    <property type="entry name" value="PIPK"/>
    <property type="match status" value="1"/>
</dbReference>
<accession>A0A4S4E868</accession>
<evidence type="ECO:0000313" key="7">
    <source>
        <dbReference type="Proteomes" id="UP000306102"/>
    </source>
</evidence>
<keyword evidence="2 4" id="KW-0418">Kinase</keyword>
<dbReference type="InterPro" id="IPR002498">
    <property type="entry name" value="PInositol-4-P-4/5-kinase_core"/>
</dbReference>
<reference evidence="6 7" key="1">
    <citation type="journal article" date="2018" name="Proc. Natl. Acad. Sci. U.S.A.">
        <title>Draft genome sequence of Camellia sinensis var. sinensis provides insights into the evolution of the tea genome and tea quality.</title>
        <authorList>
            <person name="Wei C."/>
            <person name="Yang H."/>
            <person name="Wang S."/>
            <person name="Zhao J."/>
            <person name="Liu C."/>
            <person name="Gao L."/>
            <person name="Xia E."/>
            <person name="Lu Y."/>
            <person name="Tai Y."/>
            <person name="She G."/>
            <person name="Sun J."/>
            <person name="Cao H."/>
            <person name="Tong W."/>
            <person name="Gao Q."/>
            <person name="Li Y."/>
            <person name="Deng W."/>
            <person name="Jiang X."/>
            <person name="Wang W."/>
            <person name="Chen Q."/>
            <person name="Zhang S."/>
            <person name="Li H."/>
            <person name="Wu J."/>
            <person name="Wang P."/>
            <person name="Li P."/>
            <person name="Shi C."/>
            <person name="Zheng F."/>
            <person name="Jian J."/>
            <person name="Huang B."/>
            <person name="Shan D."/>
            <person name="Shi M."/>
            <person name="Fang C."/>
            <person name="Yue Y."/>
            <person name="Li F."/>
            <person name="Li D."/>
            <person name="Wei S."/>
            <person name="Han B."/>
            <person name="Jiang C."/>
            <person name="Yin Y."/>
            <person name="Xia T."/>
            <person name="Zhang Z."/>
            <person name="Bennetzen J.L."/>
            <person name="Zhao S."/>
            <person name="Wan X."/>
        </authorList>
    </citation>
    <scope>NUCLEOTIDE SEQUENCE [LARGE SCALE GENOMIC DNA]</scope>
    <source>
        <strain evidence="7">cv. Shuchazao</strain>
        <tissue evidence="6">Leaf</tissue>
    </source>
</reference>
<evidence type="ECO:0000256" key="2">
    <source>
        <dbReference type="ARBA" id="ARBA00022777"/>
    </source>
</evidence>
<name>A0A4S4E868_CAMSN</name>
<dbReference type="STRING" id="542762.A0A4S4E868"/>
<dbReference type="PANTHER" id="PTHR45748:SF21">
    <property type="entry name" value="1-PHOSPHATIDYLINOSITOL-3-PHOSPHATE 5-KINASE FAB1A"/>
    <property type="match status" value="1"/>
</dbReference>
<keyword evidence="7" id="KW-1185">Reference proteome</keyword>
<dbReference type="GO" id="GO:0000285">
    <property type="term" value="F:1-phosphatidylinositol-3-phosphate 5-kinase activity"/>
    <property type="evidence" value="ECO:0007669"/>
    <property type="project" value="InterPro"/>
</dbReference>
<dbReference type="InterPro" id="IPR027483">
    <property type="entry name" value="PInositol-4-P-4/5-kinase_C_sf"/>
</dbReference>
<protein>
    <recommendedName>
        <fullName evidence="5">PIPK domain-containing protein</fullName>
    </recommendedName>
</protein>
<evidence type="ECO:0000256" key="4">
    <source>
        <dbReference type="PROSITE-ProRule" id="PRU00781"/>
    </source>
</evidence>
<keyword evidence="4" id="KW-0808">Transferase</keyword>
<dbReference type="GO" id="GO:0010008">
    <property type="term" value="C:endosome membrane"/>
    <property type="evidence" value="ECO:0007669"/>
    <property type="project" value="TreeGrafter"/>
</dbReference>
<dbReference type="SUPFAM" id="SSF56104">
    <property type="entry name" value="SAICAR synthase-like"/>
    <property type="match status" value="1"/>
</dbReference>
<evidence type="ECO:0000256" key="3">
    <source>
        <dbReference type="ARBA" id="ARBA00022840"/>
    </source>
</evidence>
<dbReference type="GO" id="GO:0046854">
    <property type="term" value="P:phosphatidylinositol phosphate biosynthetic process"/>
    <property type="evidence" value="ECO:0007669"/>
    <property type="project" value="TreeGrafter"/>
</dbReference>
<keyword evidence="3 4" id="KW-0067">ATP-binding</keyword>
<dbReference type="Gene3D" id="3.30.810.10">
    <property type="entry name" value="2-Layer Sandwich"/>
    <property type="match status" value="1"/>
</dbReference>
<dbReference type="Gene3D" id="3.30.800.10">
    <property type="entry name" value="Phosphatidylinositol Phosphate Kinase II Beta"/>
    <property type="match status" value="1"/>
</dbReference>
<dbReference type="CDD" id="cd17300">
    <property type="entry name" value="PIPKc_PIKfyve"/>
    <property type="match status" value="1"/>
</dbReference>